<keyword evidence="3" id="KW-0732">Signal</keyword>
<reference evidence="10 11" key="1">
    <citation type="submission" date="2020-02" db="EMBL/GenBank/DDBJ databases">
        <title>Comparative genomics of the hypocrealean fungal genus Beauvera.</title>
        <authorList>
            <person name="Showalter D.N."/>
            <person name="Bushley K.E."/>
            <person name="Rehner S.A."/>
        </authorList>
    </citation>
    <scope>NUCLEOTIDE SEQUENCE [LARGE SCALE GENOMIC DNA]</scope>
    <source>
        <strain evidence="10 11">ARSEF4384</strain>
    </source>
</reference>
<dbReference type="PRINTS" id="PR00723">
    <property type="entry name" value="SUBTILISIN"/>
</dbReference>
<keyword evidence="5 7" id="KW-0720">Serine protease</keyword>
<dbReference type="GO" id="GO:0004252">
    <property type="term" value="F:serine-type endopeptidase activity"/>
    <property type="evidence" value="ECO:0007669"/>
    <property type="project" value="UniProtKB-UniRule"/>
</dbReference>
<dbReference type="InterPro" id="IPR036852">
    <property type="entry name" value="Peptidase_S8/S53_dom_sf"/>
</dbReference>
<evidence type="ECO:0000259" key="9">
    <source>
        <dbReference type="Pfam" id="PF06280"/>
    </source>
</evidence>
<evidence type="ECO:0000256" key="3">
    <source>
        <dbReference type="ARBA" id="ARBA00022729"/>
    </source>
</evidence>
<evidence type="ECO:0000256" key="7">
    <source>
        <dbReference type="PROSITE-ProRule" id="PRU01240"/>
    </source>
</evidence>
<evidence type="ECO:0000256" key="2">
    <source>
        <dbReference type="ARBA" id="ARBA00022670"/>
    </source>
</evidence>
<dbReference type="InterPro" id="IPR010435">
    <property type="entry name" value="C5a/SBT2-like_Fn3"/>
</dbReference>
<evidence type="ECO:0000256" key="6">
    <source>
        <dbReference type="PIRSR" id="PIRSR615500-1"/>
    </source>
</evidence>
<evidence type="ECO:0000313" key="11">
    <source>
        <dbReference type="Proteomes" id="UP001397290"/>
    </source>
</evidence>
<dbReference type="PANTHER" id="PTHR43806">
    <property type="entry name" value="PEPTIDASE S8"/>
    <property type="match status" value="1"/>
</dbReference>
<dbReference type="Proteomes" id="UP001397290">
    <property type="component" value="Unassembled WGS sequence"/>
</dbReference>
<accession>A0AAW0SB05</accession>
<dbReference type="GO" id="GO:0006508">
    <property type="term" value="P:proteolysis"/>
    <property type="evidence" value="ECO:0007669"/>
    <property type="project" value="UniProtKB-KW"/>
</dbReference>
<keyword evidence="2 7" id="KW-0645">Protease</keyword>
<feature type="active site" description="Charge relay system" evidence="6 7">
    <location>
        <position position="201"/>
    </location>
</feature>
<dbReference type="Pfam" id="PF00082">
    <property type="entry name" value="Peptidase_S8"/>
    <property type="match status" value="1"/>
</dbReference>
<feature type="active site" description="Charge relay system" evidence="6 7">
    <location>
        <position position="152"/>
    </location>
</feature>
<dbReference type="PROSITE" id="PS00137">
    <property type="entry name" value="SUBTILASE_HIS"/>
    <property type="match status" value="1"/>
</dbReference>
<gene>
    <name evidence="10" type="ORF">G3M48_008935</name>
</gene>
<proteinExistence type="inferred from homology"/>
<sequence>MVGRSALPVIASIAAVAASFQSFEAGRKVIPGAYIVEYEDGHNATSIAAALGARLDHVRVHFDFETFKGVSVQVDDSEAMGTTARSLFASSGAVKNMWPVYAYDRPSFTATEVVPSGRSSRADTFSPHVMMQVDQLRARGFDGKGVKLAVLDSGVDYTHPALGGCFGPGCRVSFGYDLVGNDFNGGNKPQPGSDPKDCGSHGTHVSGIITAEANPAGFTGVAPGVTFGMYKVFGCKGGTSTDVLVAAAARAAADGAQIISCSVGGAHGWSDDGFSNFLSKLAAEKGITSSVAASNDGDRGAFYSSGSSNAAAVNSIASVDLAGTPNTGGTPSGFSSWGPTMEMNFKPQFAGPGRDILSTLPNNKYGRASGTSMSAPMVAGVMALLSQAMGPVSPERMRQILAANAKPVQFSSGSKTYDALAPAAQQGAGLVQAMNALSSKTLVSPPSLSFNDTEHNNSNMQVSVTNTANETVEYQLLVRPAVSVYVLASNSPYPSRSPNDQAPASANLSATVTKFNLTAGQTQILHVSADPPASVDDKRLALWSGFLSFRGSDSSVVSIPYQGLAGSLRNTTTLPSDGASVAHRNDKNRQPVPANTEFVLANPDNPTSNADIPLIVANLTLGTTSLTAEIVDASSGSAVADLPDVPYRMLTRGAGFGVSWNGKLANGSYAGPGTYKVRLKALRIFGDAANGNDWDAPDELLMKNYLGSSWASTTS</sequence>
<feature type="active site" description="Charge relay system" evidence="6 7">
    <location>
        <position position="372"/>
    </location>
</feature>
<keyword evidence="11" id="KW-1185">Reference proteome</keyword>
<dbReference type="InterPro" id="IPR050131">
    <property type="entry name" value="Peptidase_S8_subtilisin-like"/>
</dbReference>
<dbReference type="CDD" id="cd07489">
    <property type="entry name" value="Peptidases_S8_5"/>
    <property type="match status" value="1"/>
</dbReference>
<dbReference type="InterPro" id="IPR000209">
    <property type="entry name" value="Peptidase_S8/S53_dom"/>
</dbReference>
<dbReference type="EMBL" id="JAAHCF010000007">
    <property type="protein sequence ID" value="KAK8150761.1"/>
    <property type="molecule type" value="Genomic_DNA"/>
</dbReference>
<dbReference type="PROSITE" id="PS00138">
    <property type="entry name" value="SUBTILASE_SER"/>
    <property type="match status" value="1"/>
</dbReference>
<comment type="caution">
    <text evidence="10">The sequence shown here is derived from an EMBL/GenBank/DDBJ whole genome shotgun (WGS) entry which is preliminary data.</text>
</comment>
<feature type="domain" description="Peptidase S8/S53" evidence="8">
    <location>
        <begin position="143"/>
        <end position="415"/>
    </location>
</feature>
<dbReference type="PROSITE" id="PS51892">
    <property type="entry name" value="SUBTILASE"/>
    <property type="match status" value="1"/>
</dbReference>
<evidence type="ECO:0000256" key="1">
    <source>
        <dbReference type="ARBA" id="ARBA00011073"/>
    </source>
</evidence>
<dbReference type="SUPFAM" id="SSF52743">
    <property type="entry name" value="Subtilisin-like"/>
    <property type="match status" value="1"/>
</dbReference>
<comment type="similarity">
    <text evidence="1 7">Belongs to the peptidase S8 family.</text>
</comment>
<evidence type="ECO:0000256" key="5">
    <source>
        <dbReference type="ARBA" id="ARBA00022825"/>
    </source>
</evidence>
<dbReference type="InterPro" id="IPR022398">
    <property type="entry name" value="Peptidase_S8_His-AS"/>
</dbReference>
<evidence type="ECO:0000313" key="10">
    <source>
        <dbReference type="EMBL" id="KAK8150761.1"/>
    </source>
</evidence>
<name>A0AAW0SB05_9HYPO</name>
<evidence type="ECO:0000256" key="4">
    <source>
        <dbReference type="ARBA" id="ARBA00022801"/>
    </source>
</evidence>
<dbReference type="InterPro" id="IPR023828">
    <property type="entry name" value="Peptidase_S8_Ser-AS"/>
</dbReference>
<keyword evidence="4 7" id="KW-0378">Hydrolase</keyword>
<organism evidence="10 11">
    <name type="scientific">Beauveria asiatica</name>
    <dbReference type="NCBI Taxonomy" id="1069075"/>
    <lineage>
        <taxon>Eukaryota</taxon>
        <taxon>Fungi</taxon>
        <taxon>Dikarya</taxon>
        <taxon>Ascomycota</taxon>
        <taxon>Pezizomycotina</taxon>
        <taxon>Sordariomycetes</taxon>
        <taxon>Hypocreomycetidae</taxon>
        <taxon>Hypocreales</taxon>
        <taxon>Cordycipitaceae</taxon>
        <taxon>Beauveria</taxon>
    </lineage>
</organism>
<dbReference type="GO" id="GO:0016020">
    <property type="term" value="C:membrane"/>
    <property type="evidence" value="ECO:0007669"/>
    <property type="project" value="InterPro"/>
</dbReference>
<protein>
    <submittedName>
        <fullName evidence="10">Uncharacterized protein</fullName>
    </submittedName>
</protein>
<evidence type="ECO:0000259" key="8">
    <source>
        <dbReference type="Pfam" id="PF00082"/>
    </source>
</evidence>
<dbReference type="Gene3D" id="3.40.50.200">
    <property type="entry name" value="Peptidase S8/S53 domain"/>
    <property type="match status" value="1"/>
</dbReference>
<dbReference type="PANTHER" id="PTHR43806:SF66">
    <property type="entry name" value="SERIN ENDOPEPTIDASE"/>
    <property type="match status" value="1"/>
</dbReference>
<dbReference type="InterPro" id="IPR034187">
    <property type="entry name" value="Peptidases_S8_5"/>
</dbReference>
<dbReference type="Pfam" id="PF06280">
    <property type="entry name" value="fn3_5"/>
    <property type="match status" value="1"/>
</dbReference>
<feature type="domain" description="C5a peptidase/Subtilisin-like protease SBT2-like Fn3-like" evidence="9">
    <location>
        <begin position="449"/>
        <end position="561"/>
    </location>
</feature>
<dbReference type="AlphaFoldDB" id="A0AAW0SB05"/>
<dbReference type="InterPro" id="IPR015500">
    <property type="entry name" value="Peptidase_S8_subtilisin-rel"/>
</dbReference>